<dbReference type="STRING" id="371602.SAMN04487984_0094"/>
<accession>A0A1W1Y239</accession>
<keyword evidence="5 6" id="KW-0472">Membrane</keyword>
<feature type="transmembrane region" description="Helical" evidence="6">
    <location>
        <begin position="207"/>
        <end position="226"/>
    </location>
</feature>
<keyword evidence="4 6" id="KW-1133">Transmembrane helix</keyword>
<evidence type="ECO:0000256" key="4">
    <source>
        <dbReference type="ARBA" id="ARBA00022989"/>
    </source>
</evidence>
<feature type="transmembrane region" description="Helical" evidence="6">
    <location>
        <begin position="63"/>
        <end position="80"/>
    </location>
</feature>
<comment type="subcellular location">
    <subcellularLocation>
        <location evidence="1">Cell membrane</location>
        <topology evidence="1">Multi-pass membrane protein</topology>
    </subcellularLocation>
</comment>
<evidence type="ECO:0000313" key="7">
    <source>
        <dbReference type="EMBL" id="SMC30216.1"/>
    </source>
</evidence>
<evidence type="ECO:0000256" key="2">
    <source>
        <dbReference type="ARBA" id="ARBA00022475"/>
    </source>
</evidence>
<dbReference type="CDD" id="cd13124">
    <property type="entry name" value="MATE_SpoVB_like"/>
    <property type="match status" value="1"/>
</dbReference>
<feature type="transmembrane region" description="Helical" evidence="6">
    <location>
        <begin position="177"/>
        <end position="195"/>
    </location>
</feature>
<proteinExistence type="predicted"/>
<evidence type="ECO:0000256" key="5">
    <source>
        <dbReference type="ARBA" id="ARBA00023136"/>
    </source>
</evidence>
<evidence type="ECO:0000256" key="6">
    <source>
        <dbReference type="SAM" id="Phobius"/>
    </source>
</evidence>
<feature type="transmembrane region" description="Helical" evidence="6">
    <location>
        <begin position="421"/>
        <end position="440"/>
    </location>
</feature>
<keyword evidence="2" id="KW-1003">Cell membrane</keyword>
<evidence type="ECO:0000256" key="1">
    <source>
        <dbReference type="ARBA" id="ARBA00004651"/>
    </source>
</evidence>
<dbReference type="AlphaFoldDB" id="A0A1W1Y239"/>
<feature type="transmembrane region" description="Helical" evidence="6">
    <location>
        <begin position="21"/>
        <end position="43"/>
    </location>
</feature>
<feature type="transmembrane region" description="Helical" evidence="6">
    <location>
        <begin position="133"/>
        <end position="156"/>
    </location>
</feature>
<evidence type="ECO:0000313" key="8">
    <source>
        <dbReference type="Proteomes" id="UP000243884"/>
    </source>
</evidence>
<reference evidence="8" key="1">
    <citation type="submission" date="2017-04" db="EMBL/GenBank/DDBJ databases">
        <authorList>
            <person name="Varghese N."/>
            <person name="Submissions S."/>
        </authorList>
    </citation>
    <scope>NUCLEOTIDE SEQUENCE [LARGE SCALE GENOMIC DNA]</scope>
    <source>
        <strain evidence="8">DSM 21500</strain>
    </source>
</reference>
<dbReference type="InterPro" id="IPR024923">
    <property type="entry name" value="PG_synth_SpoVB"/>
</dbReference>
<feature type="transmembrane region" description="Helical" evidence="6">
    <location>
        <begin position="390"/>
        <end position="409"/>
    </location>
</feature>
<feature type="transmembrane region" description="Helical" evidence="6">
    <location>
        <begin position="446"/>
        <end position="465"/>
    </location>
</feature>
<feature type="transmembrane region" description="Helical" evidence="6">
    <location>
        <begin position="307"/>
        <end position="327"/>
    </location>
</feature>
<feature type="transmembrane region" description="Helical" evidence="6">
    <location>
        <begin position="253"/>
        <end position="273"/>
    </location>
</feature>
<protein>
    <submittedName>
        <fullName evidence="7">Membrane protein involved in the export of O-antigen and teichoic acid</fullName>
    </submittedName>
</protein>
<name>A0A1W1Y239_9LACT</name>
<dbReference type="InterPro" id="IPR002797">
    <property type="entry name" value="Polysacc_synth"/>
</dbReference>
<dbReference type="EMBL" id="FWXK01000001">
    <property type="protein sequence ID" value="SMC30216.1"/>
    <property type="molecule type" value="Genomic_DNA"/>
</dbReference>
<dbReference type="Pfam" id="PF01943">
    <property type="entry name" value="Polysacc_synt"/>
    <property type="match status" value="1"/>
</dbReference>
<sequence length="567" mass="62316">MSDKQIREHTAEEKMNAGSAWMSAASILSRVLGVIYIIPWMAWMGEPQVANEANALFNIGYKWYAIFIAIAIAGVPGAISKQIANYNARGEYWTARRLFKSGLILMAISGVVSAALLWILAPQLASNTPARSLDYAVTVIRSLVPALAIIPILSILRGFFQGHQDMKPSAISQILEQLFRVIYMLVAVYIIRMTLNGSMVNAVAQSTFAAFIGAVVAIGSLGYYFIKNRSEYQIPANHVDTISVSTWSLLKEIIKVAIPFIIAGAAIEVSQLIDTNTFIPIMERVSDLSHSALINEYAVFSANANKLVTVVISLAIAISSVSIPVLSSTYTNELTHQVRKSRQEWPETIALVTHNIQLFAIVMLPSALGMAAVARPLYTMIYPYDPSGTWFLQLSSIMAIAMGLFNVLVNNMQAMDYQKDAILGMVIGMVAKLALQYPLLALFGTSGAMISSIIGFGLMSVYYLIRIRVILDFPYGQLLQKLRTIILSAIIMAVVAYIAHWAVRLAIPDPNKIGSLISVAIVGIIGAWTYLLLGLRYQFLDLVLGNKAVMLRRLLGVTTYDEKYARR</sequence>
<evidence type="ECO:0000256" key="3">
    <source>
        <dbReference type="ARBA" id="ARBA00022692"/>
    </source>
</evidence>
<gene>
    <name evidence="7" type="ORF">SAMN04487984_0094</name>
</gene>
<feature type="transmembrane region" description="Helical" evidence="6">
    <location>
        <begin position="513"/>
        <end position="533"/>
    </location>
</feature>
<dbReference type="RefSeq" id="WP_084097710.1">
    <property type="nucleotide sequence ID" value="NZ_FWXK01000001.1"/>
</dbReference>
<feature type="transmembrane region" description="Helical" evidence="6">
    <location>
        <begin position="348"/>
        <end position="370"/>
    </location>
</feature>
<dbReference type="InterPro" id="IPR050833">
    <property type="entry name" value="Poly_Biosynth_Transport"/>
</dbReference>
<dbReference type="GO" id="GO:0005886">
    <property type="term" value="C:plasma membrane"/>
    <property type="evidence" value="ECO:0007669"/>
    <property type="project" value="UniProtKB-SubCell"/>
</dbReference>
<keyword evidence="8" id="KW-1185">Reference proteome</keyword>
<feature type="transmembrane region" description="Helical" evidence="6">
    <location>
        <begin position="485"/>
        <end position="507"/>
    </location>
</feature>
<organism evidence="7 8">
    <name type="scientific">Aerococcus suis</name>
    <dbReference type="NCBI Taxonomy" id="371602"/>
    <lineage>
        <taxon>Bacteria</taxon>
        <taxon>Bacillati</taxon>
        <taxon>Bacillota</taxon>
        <taxon>Bacilli</taxon>
        <taxon>Lactobacillales</taxon>
        <taxon>Aerococcaceae</taxon>
        <taxon>Aerococcus</taxon>
    </lineage>
</organism>
<dbReference type="PIRSF" id="PIRSF038958">
    <property type="entry name" value="PG_synth_SpoVB"/>
    <property type="match status" value="1"/>
</dbReference>
<keyword evidence="3 6" id="KW-0812">Transmembrane</keyword>
<dbReference type="PANTHER" id="PTHR30250">
    <property type="entry name" value="PST FAMILY PREDICTED COLANIC ACID TRANSPORTER"/>
    <property type="match status" value="1"/>
</dbReference>
<dbReference type="PANTHER" id="PTHR30250:SF21">
    <property type="entry name" value="LIPID II FLIPPASE MURJ"/>
    <property type="match status" value="1"/>
</dbReference>
<dbReference type="Proteomes" id="UP000243884">
    <property type="component" value="Unassembled WGS sequence"/>
</dbReference>
<feature type="transmembrane region" description="Helical" evidence="6">
    <location>
        <begin position="101"/>
        <end position="121"/>
    </location>
</feature>